<sequence length="85" mass="9033">DPLAVPMEEAAARGEGQLVPVHDVVTMVNALLRLSAGRVRSITSANKGKDGTAAFVLEMLRLRAGKSLMWKAPSTKAMQSSWIAA</sequence>
<proteinExistence type="predicted"/>
<dbReference type="EMBL" id="JAWJUL010000286">
    <property type="protein sequence ID" value="MDV3443841.1"/>
    <property type="molecule type" value="Genomic_DNA"/>
</dbReference>
<reference evidence="1 2" key="1">
    <citation type="submission" date="2023-10" db="EMBL/GenBank/DDBJ databases">
        <title>Pseudomonas otitidis isolated from a paediatric patient with cystic fibrosis in Chile.</title>
        <authorList>
            <person name="Amsteins-Romero L."/>
            <person name="Opazo-Capurro A."/>
            <person name="Matus-Kohler M."/>
            <person name="Gonzalez-Rocha G."/>
        </authorList>
    </citation>
    <scope>NUCLEOTIDE SEQUENCE [LARGE SCALE GENOMIC DNA]</scope>
    <source>
        <strain evidence="1 2">P-714</strain>
    </source>
</reference>
<comment type="caution">
    <text evidence="1">The sequence shown here is derived from an EMBL/GenBank/DDBJ whole genome shotgun (WGS) entry which is preliminary data.</text>
</comment>
<evidence type="ECO:0000313" key="2">
    <source>
        <dbReference type="Proteomes" id="UP001273935"/>
    </source>
</evidence>
<organism evidence="1 2">
    <name type="scientific">Metapseudomonas otitidis</name>
    <dbReference type="NCBI Taxonomy" id="319939"/>
    <lineage>
        <taxon>Bacteria</taxon>
        <taxon>Pseudomonadati</taxon>
        <taxon>Pseudomonadota</taxon>
        <taxon>Gammaproteobacteria</taxon>
        <taxon>Pseudomonadales</taxon>
        <taxon>Pseudomonadaceae</taxon>
        <taxon>Metapseudomonas</taxon>
    </lineage>
</organism>
<name>A0ABU3Y1M0_9GAMM</name>
<keyword evidence="2" id="KW-1185">Reference proteome</keyword>
<protein>
    <submittedName>
        <fullName evidence="1">Uncharacterized protein</fullName>
    </submittedName>
</protein>
<dbReference type="Proteomes" id="UP001273935">
    <property type="component" value="Unassembled WGS sequence"/>
</dbReference>
<feature type="non-terminal residue" evidence="1">
    <location>
        <position position="1"/>
    </location>
</feature>
<evidence type="ECO:0000313" key="1">
    <source>
        <dbReference type="EMBL" id="MDV3443841.1"/>
    </source>
</evidence>
<gene>
    <name evidence="1" type="ORF">R0G64_30970</name>
</gene>
<accession>A0ABU3Y1M0</accession>